<feature type="compositionally biased region" description="Basic residues" evidence="2">
    <location>
        <begin position="635"/>
        <end position="646"/>
    </location>
</feature>
<name>B7P7A6_IXOSC</name>
<evidence type="ECO:0000313" key="6">
    <source>
        <dbReference type="Proteomes" id="UP000001555"/>
    </source>
</evidence>
<accession>B7P7A6</accession>
<dbReference type="OrthoDB" id="6501566at2759"/>
<feature type="region of interest" description="Disordered" evidence="2">
    <location>
        <begin position="1611"/>
        <end position="1635"/>
    </location>
</feature>
<dbReference type="Gene3D" id="3.30.160.60">
    <property type="entry name" value="Classic Zinc Finger"/>
    <property type="match status" value="1"/>
</dbReference>
<dbReference type="PROSITE" id="PS50157">
    <property type="entry name" value="ZINC_FINGER_C2H2_2"/>
    <property type="match status" value="1"/>
</dbReference>
<dbReference type="EMBL" id="ABJB010342689">
    <property type="status" value="NOT_ANNOTATED_CDS"/>
    <property type="molecule type" value="Genomic_DNA"/>
</dbReference>
<dbReference type="EMBL" id="ABJB010550985">
    <property type="status" value="NOT_ANNOTATED_CDS"/>
    <property type="molecule type" value="Genomic_DNA"/>
</dbReference>
<feature type="region of interest" description="Disordered" evidence="2">
    <location>
        <begin position="1968"/>
        <end position="2066"/>
    </location>
</feature>
<gene>
    <name evidence="4" type="ORF">IscW_ISCW016171</name>
</gene>
<feature type="region of interest" description="Disordered" evidence="2">
    <location>
        <begin position="1671"/>
        <end position="1715"/>
    </location>
</feature>
<dbReference type="EMBL" id="ABJB011004624">
    <property type="status" value="NOT_ANNOTATED_CDS"/>
    <property type="molecule type" value="Genomic_DNA"/>
</dbReference>
<feature type="region of interest" description="Disordered" evidence="2">
    <location>
        <begin position="1881"/>
        <end position="1928"/>
    </location>
</feature>
<feature type="compositionally biased region" description="Acidic residues" evidence="2">
    <location>
        <begin position="1982"/>
        <end position="1993"/>
    </location>
</feature>
<dbReference type="EnsemblMetazoa" id="ISCW016171-RA">
    <property type="protein sequence ID" value="ISCW016171-PA"/>
    <property type="gene ID" value="ISCW016171"/>
</dbReference>
<dbReference type="GO" id="GO:0008270">
    <property type="term" value="F:zinc ion binding"/>
    <property type="evidence" value="ECO:0007669"/>
    <property type="project" value="UniProtKB-KW"/>
</dbReference>
<evidence type="ECO:0000259" key="3">
    <source>
        <dbReference type="PROSITE" id="PS50157"/>
    </source>
</evidence>
<dbReference type="EMBL" id="ABJB010176940">
    <property type="status" value="NOT_ANNOTATED_CDS"/>
    <property type="molecule type" value="Genomic_DNA"/>
</dbReference>
<keyword evidence="1" id="KW-0863">Zinc-finger</keyword>
<evidence type="ECO:0000313" key="4">
    <source>
        <dbReference type="EMBL" id="EEC02478.1"/>
    </source>
</evidence>
<reference evidence="4 6" key="1">
    <citation type="submission" date="2008-03" db="EMBL/GenBank/DDBJ databases">
        <title>Annotation of Ixodes scapularis.</title>
        <authorList>
            <consortium name="Ixodes scapularis Genome Project Consortium"/>
            <person name="Caler E."/>
            <person name="Hannick L.I."/>
            <person name="Bidwell S."/>
            <person name="Joardar V."/>
            <person name="Thiagarajan M."/>
            <person name="Amedeo P."/>
            <person name="Galinsky K.J."/>
            <person name="Schobel S."/>
            <person name="Inman J."/>
            <person name="Hostetler J."/>
            <person name="Miller J."/>
            <person name="Hammond M."/>
            <person name="Megy K."/>
            <person name="Lawson D."/>
            <person name="Kodira C."/>
            <person name="Sutton G."/>
            <person name="Meyer J."/>
            <person name="Hill C.A."/>
            <person name="Birren B."/>
            <person name="Nene V."/>
            <person name="Collins F."/>
            <person name="Alarcon-Chaidez F."/>
            <person name="Wikel S."/>
            <person name="Strausberg R."/>
        </authorList>
    </citation>
    <scope>NUCLEOTIDE SEQUENCE [LARGE SCALE GENOMIC DNA]</scope>
    <source>
        <strain evidence="6">Wikel</strain>
        <strain evidence="4">Wikel colony</strain>
    </source>
</reference>
<feature type="compositionally biased region" description="Low complexity" evidence="2">
    <location>
        <begin position="2048"/>
        <end position="2057"/>
    </location>
</feature>
<dbReference type="HOGENOM" id="CLU_232889_0_0_1"/>
<sequence length="2066" mass="221585">MAAVSAAPTTERCEAISMDSVHFSPERLWRRLGDRRPSIAQQEFLRFLGDSDNESGRDAGERVMSLVSCWATLTSWYRALPYEDAARVLSLETFKFVSASSADIPEVLKEELLDAITSCCSVLGPMVIPFSSVCDVLLTATTSPGKGSLLKRLLDATDPEACILLSKAVCSEGNLLNHLECLRFWEQDSVVEALCREQLARVARRGSAEGRLEEDHLDLERVEGALEGQEFLEQLLCVLYRQRRIEELCTEVTVCSEGNLLNHLECLRFWEQDSVVEALCREQLARVARGVSAEGRSEEDHLDLERVEGALEGQEFLEQLLCVLYRQRRIEELCTETSQYTCHQAVQLIRGTKERAQRMPGQRDSERLDVAEALAHVFLVRDLLVPSPYCCTRDLMGLWCELQALQGHRTGEVARAALRLVVPHAATSAHFYLFSDVLWEHFGLRLLPVYLDFFVRGLTTDINTMQNALHRENWPSVREMEIHLSNVYLKLSTLFSNSPLLCRECVLSAFALDPTEERLEQLNQLTLSVRHTEEMAGPSHEPGERNGRACRCGGRCMDEPVLQTTSSARRDGRPEYEMDFWHPVLELGLSGVPYLLLKDFRKKEVRAQGKGPGNEDALAEGEGGPSTAPKDVPRVKKKSKKKGSHRKKEEEGAPPPVPEASSANSGGCLESLRVILERFDRLSGVSDKPPADGTSGPCVVPSLSLPNISMLRLDEKIEQPLPHPLEADQPLPLPEGPLGESLQRVMDAFQSGLAKTPLKRFLKFQTRRPTFTTKKAVPVKVSMRTSKSQGPVPPIIKSPLSTRATTSMTAPVATIVTARPIKVTRTVVSGGTVKPTIIKSSFAKATIAKANVVGPSLINPDMVQPSAIKASVVKTSLVKPSIVKATLVKSNAGQVSAMVTGPAALAPATAGTSAASTVCAAHSEFLAPVTSVVKPVVAVQPPSSPVQASLQATIAPTPIAPAPIAPVPIAPAAVSSVLAPRILPSVQPTPVLQSPQAVVPPRAVAIMQKSVQNIAPQQPTMSQTVPRVALVTTTAAATLATSCAPQMASCSSVVTTMSAESAAHVFSQLKQGQATVLRVPVYSRAMQQGQQGGVKSEGPGVCMLPMKFLNAAMLSGQDKVISIGNQKIAINSLPNLIAAATASSTGAATMTTTMAGTVVSSSGGGMMTAKMMPAMVAGGQNVQQMLPQMVRLNTLGGGIQMSGANATVLSADQLAGQPGMANLAALTVPLQGGLMGGRVIAGKIMIPVNSLLQQGATLSTGTGMPMIILKNQPSQAKIMTDLQANGSPVVVSTGATAGVPLAISTTASSNATIIKKTWMPIRSKPGAMEYRKVCNMPPVKVTRAKFLAPVSSQQLPIVYTSPQAPVSVTSATRVVSQPMCKTIPFTGMPGVTHLTVPTVQMGMPMTVVSSSSMVGQQLSVPVAPKVVTRQVTVPIAKLLQKPTSTVYKVADGHTPILPAPSVLCTQPTVQVVQTSQATTVAAVPVPIRPREESVPTDAPKATTPGEAVPVASSTPKTAAVPSQRPTEIQFPLPEDLATIKECQDYELDYWSDDSSNCSVEDLFEEKALLRRLEHEEELNSILYVSDSVASEPDCDAFPWSSQSSMLLDQLNSDGDARDTMTPSSVADSLAEENGLQSPSKFSCDRCRRGFFSAYNLRRHQKNVHKMEFKSFHPSSIGRDTPSPQHRPVPLSKQPVAAASGGQRRAITTREARAESCLRPSRTEALVREFGGAIRLGGESAVRHQGRASEHGMESLICDNASFDVIQQTPLDFYPEKRDRPELSLSSVVAGGSGGSGAARSQGRKTYGSSKRAGGEGGGSPEELSKNLDPADILESLEVAKMSGWSSANSPLVDAAGAMSVKLEFKDEDAVSRSALESLLGKAGGVNHSGGEGQDDIDDIQPTVQHMRVSDGKEEDEGQGSEPWNDLSADQAALLEDIKAVESLAEYGTDSLDFFVAPRNVMTMEDQGDLLGFADGSPPMGEDPGEEGEEEEDMAEAHLPDGKMLSVKTEPEEEAKPCTSHCRTRARETSIKRSCPCCEDSSPRRRLTRSSSSGGKTRSSAKKVRTR</sequence>
<keyword evidence="1" id="KW-0479">Metal-binding</keyword>
<evidence type="ECO:0000313" key="5">
    <source>
        <dbReference type="EnsemblMetazoa" id="ISCW016171-PA"/>
    </source>
</evidence>
<evidence type="ECO:0007829" key="7">
    <source>
        <dbReference type="PeptideAtlas" id="B7P7A6"/>
    </source>
</evidence>
<feature type="region of interest" description="Disordered" evidence="2">
    <location>
        <begin position="1489"/>
        <end position="1524"/>
    </location>
</feature>
<protein>
    <recommendedName>
        <fullName evidence="3">C2H2-type domain-containing protein</fullName>
    </recommendedName>
</protein>
<dbReference type="EMBL" id="ABJB010328590">
    <property type="status" value="NOT_ANNOTATED_CDS"/>
    <property type="molecule type" value="Genomic_DNA"/>
</dbReference>
<evidence type="ECO:0000256" key="1">
    <source>
        <dbReference type="PROSITE-ProRule" id="PRU00042"/>
    </source>
</evidence>
<dbReference type="PaxDb" id="6945-B7P7A6"/>
<dbReference type="VEuPathDB" id="VectorBase:ISCP_032502"/>
<dbReference type="PROSITE" id="PS00028">
    <property type="entry name" value="ZINC_FINGER_C2H2_1"/>
    <property type="match status" value="1"/>
</dbReference>
<keyword evidence="1" id="KW-0862">Zinc</keyword>
<feature type="region of interest" description="Disordered" evidence="2">
    <location>
        <begin position="607"/>
        <end position="665"/>
    </location>
</feature>
<dbReference type="EMBL" id="ABJB010008471">
    <property type="status" value="NOT_ANNOTATED_CDS"/>
    <property type="molecule type" value="Genomic_DNA"/>
</dbReference>
<dbReference type="EMBL" id="ABJB010207151">
    <property type="status" value="NOT_ANNOTATED_CDS"/>
    <property type="molecule type" value="Genomic_DNA"/>
</dbReference>
<feature type="domain" description="C2H2-type" evidence="3">
    <location>
        <begin position="1641"/>
        <end position="1669"/>
    </location>
</feature>
<feature type="region of interest" description="Disordered" evidence="2">
    <location>
        <begin position="1785"/>
        <end position="1826"/>
    </location>
</feature>
<keyword evidence="7" id="KW-1267">Proteomics identification</keyword>
<evidence type="ECO:0000256" key="2">
    <source>
        <dbReference type="SAM" id="MobiDB-lite"/>
    </source>
</evidence>
<dbReference type="EMBL" id="ABJB010719983">
    <property type="status" value="NOT_ANNOTATED_CDS"/>
    <property type="molecule type" value="Genomic_DNA"/>
</dbReference>
<dbReference type="Proteomes" id="UP000001555">
    <property type="component" value="Unassembled WGS sequence"/>
</dbReference>
<dbReference type="InterPro" id="IPR013087">
    <property type="entry name" value="Znf_C2H2_type"/>
</dbReference>
<dbReference type="EMBL" id="DS650884">
    <property type="protein sequence ID" value="EEC02478.1"/>
    <property type="molecule type" value="Genomic_DNA"/>
</dbReference>
<proteinExistence type="evidence at protein level"/>
<dbReference type="EMBL" id="ABJB010977928">
    <property type="status" value="NOT_ANNOTATED_CDS"/>
    <property type="molecule type" value="Genomic_DNA"/>
</dbReference>
<feature type="compositionally biased region" description="Gly residues" evidence="2">
    <location>
        <begin position="1881"/>
        <end position="1891"/>
    </location>
</feature>
<dbReference type="EMBL" id="ABJB011113836">
    <property type="status" value="NOT_ANNOTATED_CDS"/>
    <property type="molecule type" value="Genomic_DNA"/>
</dbReference>
<dbReference type="InParanoid" id="B7P7A6"/>
<reference evidence="5" key="2">
    <citation type="submission" date="2020-05" db="UniProtKB">
        <authorList>
            <consortium name="EnsemblMetazoa"/>
        </authorList>
    </citation>
    <scope>IDENTIFICATION</scope>
    <source>
        <strain evidence="5">wikel</strain>
    </source>
</reference>
<keyword evidence="6" id="KW-1185">Reference proteome</keyword>
<dbReference type="VEuPathDB" id="VectorBase:ISCW016171"/>
<organism>
    <name type="scientific">Ixodes scapularis</name>
    <name type="common">Black-legged tick</name>
    <name type="synonym">Deer tick</name>
    <dbReference type="NCBI Taxonomy" id="6945"/>
    <lineage>
        <taxon>Eukaryota</taxon>
        <taxon>Metazoa</taxon>
        <taxon>Ecdysozoa</taxon>
        <taxon>Arthropoda</taxon>
        <taxon>Chelicerata</taxon>
        <taxon>Arachnida</taxon>
        <taxon>Acari</taxon>
        <taxon>Parasitiformes</taxon>
        <taxon>Ixodida</taxon>
        <taxon>Ixodoidea</taxon>
        <taxon>Ixodidae</taxon>
        <taxon>Ixodinae</taxon>
        <taxon>Ixodes</taxon>
    </lineage>
</organism>